<dbReference type="STRING" id="2017.SAMN05444320_105345"/>
<evidence type="ECO:0000256" key="4">
    <source>
        <dbReference type="ARBA" id="ARBA00014727"/>
    </source>
</evidence>
<organism evidence="9 10">
    <name type="scientific">Streptoalloteichus hindustanus</name>
    <dbReference type="NCBI Taxonomy" id="2017"/>
    <lineage>
        <taxon>Bacteria</taxon>
        <taxon>Bacillati</taxon>
        <taxon>Actinomycetota</taxon>
        <taxon>Actinomycetes</taxon>
        <taxon>Pseudonocardiales</taxon>
        <taxon>Pseudonocardiaceae</taxon>
        <taxon>Streptoalloteichus</taxon>
    </lineage>
</organism>
<gene>
    <name evidence="9" type="ORF">SAMN05444320_105345</name>
</gene>
<evidence type="ECO:0000256" key="2">
    <source>
        <dbReference type="ARBA" id="ARBA00008611"/>
    </source>
</evidence>
<dbReference type="GO" id="GO:0006527">
    <property type="term" value="P:L-arginine catabolic process"/>
    <property type="evidence" value="ECO:0007669"/>
    <property type="project" value="InterPro"/>
</dbReference>
<sequence>MNSTPLSGTALVPTRMYLTTGVGRHRFELQAHDLMYVDAGLGRVNRVQVSSRVPPGCALVSAEEGGRLLRDGQILFAIQALGETSTPGTRIATAVGVVVPASGGMGCVAEVHEDDAVGKDAAQARRKAARMALTAMAVELGQATDDVENLDHPERERHELGDTAVHVHTAAVAAVGPDNGDYVKILASLVFLF</sequence>
<comment type="similarity">
    <text evidence="2">Belongs to the pyruvoyl-dependent arginine decarboxylase family.</text>
</comment>
<dbReference type="InterPro" id="IPR016104">
    <property type="entry name" value="Pyr-dep_his/arg-deCO2ase"/>
</dbReference>
<evidence type="ECO:0000313" key="10">
    <source>
        <dbReference type="Proteomes" id="UP000184501"/>
    </source>
</evidence>
<keyword evidence="5" id="KW-0210">Decarboxylase</keyword>
<dbReference type="SFLD" id="SFLDS00055">
    <property type="entry name" value="Pyruvoyl-Dependent_Histidine/A"/>
    <property type="match status" value="1"/>
</dbReference>
<dbReference type="Gene3D" id="3.50.20.10">
    <property type="entry name" value="Pyruvoyl-Dependent Histidine Decarboxylase, subunit B"/>
    <property type="match status" value="1"/>
</dbReference>
<comment type="cofactor">
    <cofactor evidence="1">
        <name>pyruvate</name>
        <dbReference type="ChEBI" id="CHEBI:15361"/>
    </cofactor>
</comment>
<evidence type="ECO:0000256" key="3">
    <source>
        <dbReference type="ARBA" id="ARBA00012426"/>
    </source>
</evidence>
<dbReference type="SUPFAM" id="SSF56271">
    <property type="entry name" value="Pyruvoyl-dependent histidine and arginine decarboxylases"/>
    <property type="match status" value="1"/>
</dbReference>
<reference evidence="9 10" key="1">
    <citation type="submission" date="2016-11" db="EMBL/GenBank/DDBJ databases">
        <authorList>
            <person name="Jaros S."/>
            <person name="Januszkiewicz K."/>
            <person name="Wedrychowicz H."/>
        </authorList>
    </citation>
    <scope>NUCLEOTIDE SEQUENCE [LARGE SCALE GENOMIC DNA]</scope>
    <source>
        <strain evidence="9 10">DSM 44523</strain>
    </source>
</reference>
<proteinExistence type="inferred from homology"/>
<name>A0A1M5FAB7_STRHI</name>
<dbReference type="Proteomes" id="UP000184501">
    <property type="component" value="Unassembled WGS sequence"/>
</dbReference>
<dbReference type="RefSeq" id="WP_073484471.1">
    <property type="nucleotide sequence ID" value="NZ_FQVN01000005.1"/>
</dbReference>
<dbReference type="EMBL" id="FQVN01000005">
    <property type="protein sequence ID" value="SHF88533.1"/>
    <property type="molecule type" value="Genomic_DNA"/>
</dbReference>
<dbReference type="Pfam" id="PF01862">
    <property type="entry name" value="PvlArgDC"/>
    <property type="match status" value="1"/>
</dbReference>
<dbReference type="PANTHER" id="PTHR40438:SF1">
    <property type="entry name" value="PYRUVOYL-DEPENDENT ARGININE DECARBOXYLASE"/>
    <property type="match status" value="1"/>
</dbReference>
<dbReference type="PANTHER" id="PTHR40438">
    <property type="entry name" value="PYRUVOYL-DEPENDENT ARGININE DECARBOXYLASE"/>
    <property type="match status" value="1"/>
</dbReference>
<dbReference type="InterPro" id="IPR002724">
    <property type="entry name" value="Pyruvoyl-dep_arg_deCO2ase"/>
</dbReference>
<dbReference type="InterPro" id="IPR016105">
    <property type="entry name" value="Pyr-dep_his/arg-deCO2ase_sand"/>
</dbReference>
<evidence type="ECO:0000256" key="1">
    <source>
        <dbReference type="ARBA" id="ARBA00001928"/>
    </source>
</evidence>
<evidence type="ECO:0000256" key="5">
    <source>
        <dbReference type="ARBA" id="ARBA00022793"/>
    </source>
</evidence>
<evidence type="ECO:0000256" key="6">
    <source>
        <dbReference type="ARBA" id="ARBA00023239"/>
    </source>
</evidence>
<dbReference type="HAMAP" id="MF_01404">
    <property type="entry name" value="PvlArgDC"/>
    <property type="match status" value="1"/>
</dbReference>
<evidence type="ECO:0000256" key="7">
    <source>
        <dbReference type="ARBA" id="ARBA00023317"/>
    </source>
</evidence>
<accession>A0A1M5FAB7</accession>
<evidence type="ECO:0000256" key="8">
    <source>
        <dbReference type="ARBA" id="ARBA00049309"/>
    </source>
</evidence>
<dbReference type="GO" id="GO:0008792">
    <property type="term" value="F:arginine decarboxylase activity"/>
    <property type="evidence" value="ECO:0007669"/>
    <property type="project" value="UniProtKB-EC"/>
</dbReference>
<comment type="catalytic activity">
    <reaction evidence="8">
        <text>L-arginine + H(+) = agmatine + CO2</text>
        <dbReference type="Rhea" id="RHEA:17641"/>
        <dbReference type="ChEBI" id="CHEBI:15378"/>
        <dbReference type="ChEBI" id="CHEBI:16526"/>
        <dbReference type="ChEBI" id="CHEBI:32682"/>
        <dbReference type="ChEBI" id="CHEBI:58145"/>
        <dbReference type="EC" id="4.1.1.19"/>
    </reaction>
</comment>
<keyword evidence="6" id="KW-0456">Lyase</keyword>
<keyword evidence="7" id="KW-0670">Pyruvate</keyword>
<protein>
    <recommendedName>
        <fullName evidence="4">Pyruvoyl-dependent arginine decarboxylase AaxB</fullName>
        <ecNumber evidence="3">4.1.1.19</ecNumber>
    </recommendedName>
</protein>
<dbReference type="SFLD" id="SFLDG01170">
    <property type="entry name" value="Pyruvoyl-dependent_arginine_de"/>
    <property type="match status" value="1"/>
</dbReference>
<dbReference type="AlphaFoldDB" id="A0A1M5FAB7"/>
<dbReference type="EC" id="4.1.1.19" evidence="3"/>
<evidence type="ECO:0000313" key="9">
    <source>
        <dbReference type="EMBL" id="SHF88533.1"/>
    </source>
</evidence>
<keyword evidence="10" id="KW-1185">Reference proteome</keyword>
<dbReference type="OrthoDB" id="9783061at2"/>